<proteinExistence type="predicted"/>
<evidence type="ECO:0000313" key="2">
    <source>
        <dbReference type="EMBL" id="KAK9882118.1"/>
    </source>
</evidence>
<feature type="chain" id="PRO_5043811050" evidence="1">
    <location>
        <begin position="23"/>
        <end position="81"/>
    </location>
</feature>
<dbReference type="Proteomes" id="UP001431783">
    <property type="component" value="Unassembled WGS sequence"/>
</dbReference>
<sequence length="81" mass="9724">MYMKMIITLYVFLFTQLTENECREWFPPYAKNTLNLPVKCMEGFVLNFFFMCVPEFGYPVSSPDCNEWGCRVEVHEWSYVL</sequence>
<dbReference type="AlphaFoldDB" id="A0AAW1ULM7"/>
<evidence type="ECO:0000313" key="3">
    <source>
        <dbReference type="Proteomes" id="UP001431783"/>
    </source>
</evidence>
<keyword evidence="3" id="KW-1185">Reference proteome</keyword>
<comment type="caution">
    <text evidence="2">The sequence shown here is derived from an EMBL/GenBank/DDBJ whole genome shotgun (WGS) entry which is preliminary data.</text>
</comment>
<reference evidence="2 3" key="1">
    <citation type="submission" date="2023-03" db="EMBL/GenBank/DDBJ databases">
        <title>Genome insight into feeding habits of ladybird beetles.</title>
        <authorList>
            <person name="Li H.-S."/>
            <person name="Huang Y.-H."/>
            <person name="Pang H."/>
        </authorList>
    </citation>
    <scope>NUCLEOTIDE SEQUENCE [LARGE SCALE GENOMIC DNA]</scope>
    <source>
        <strain evidence="2">SYSU_2023b</strain>
        <tissue evidence="2">Whole body</tissue>
    </source>
</reference>
<feature type="signal peptide" evidence="1">
    <location>
        <begin position="1"/>
        <end position="22"/>
    </location>
</feature>
<evidence type="ECO:0000256" key="1">
    <source>
        <dbReference type="SAM" id="SignalP"/>
    </source>
</evidence>
<organism evidence="2 3">
    <name type="scientific">Henosepilachna vigintioctopunctata</name>
    <dbReference type="NCBI Taxonomy" id="420089"/>
    <lineage>
        <taxon>Eukaryota</taxon>
        <taxon>Metazoa</taxon>
        <taxon>Ecdysozoa</taxon>
        <taxon>Arthropoda</taxon>
        <taxon>Hexapoda</taxon>
        <taxon>Insecta</taxon>
        <taxon>Pterygota</taxon>
        <taxon>Neoptera</taxon>
        <taxon>Endopterygota</taxon>
        <taxon>Coleoptera</taxon>
        <taxon>Polyphaga</taxon>
        <taxon>Cucujiformia</taxon>
        <taxon>Coccinelloidea</taxon>
        <taxon>Coccinellidae</taxon>
        <taxon>Epilachninae</taxon>
        <taxon>Epilachnini</taxon>
        <taxon>Henosepilachna</taxon>
    </lineage>
</organism>
<name>A0AAW1ULM7_9CUCU</name>
<dbReference type="EMBL" id="JARQZJ010000072">
    <property type="protein sequence ID" value="KAK9882118.1"/>
    <property type="molecule type" value="Genomic_DNA"/>
</dbReference>
<protein>
    <submittedName>
        <fullName evidence="2">Uncharacterized protein</fullName>
    </submittedName>
</protein>
<accession>A0AAW1ULM7</accession>
<keyword evidence="1" id="KW-0732">Signal</keyword>
<gene>
    <name evidence="2" type="ORF">WA026_018959</name>
</gene>